<keyword evidence="10" id="KW-1185">Reference proteome</keyword>
<evidence type="ECO:0000256" key="8">
    <source>
        <dbReference type="SAM" id="Phobius"/>
    </source>
</evidence>
<reference evidence="9 10" key="1">
    <citation type="journal article" date="2018" name="Antonie Van Leeuwenhoek">
        <title>Larkinella terrae sp. nov., isolated from soil on Jeju Island, South Korea.</title>
        <authorList>
            <person name="Ten L.N."/>
            <person name="Jeon J."/>
            <person name="Park S.J."/>
            <person name="Park S."/>
            <person name="Lee S.Y."/>
            <person name="Kim M.K."/>
            <person name="Jung H.Y."/>
        </authorList>
    </citation>
    <scope>NUCLEOTIDE SEQUENCE [LARGE SCALE GENOMIC DNA]</scope>
    <source>
        <strain evidence="9 10">KCTC 52001</strain>
    </source>
</reference>
<evidence type="ECO:0000256" key="4">
    <source>
        <dbReference type="ARBA" id="ARBA00022692"/>
    </source>
</evidence>
<evidence type="ECO:0000313" key="9">
    <source>
        <dbReference type="EMBL" id="MRS65536.1"/>
    </source>
</evidence>
<comment type="subcellular location">
    <subcellularLocation>
        <location evidence="1">Cell membrane</location>
        <topology evidence="1">Multi-pass membrane protein</topology>
    </subcellularLocation>
</comment>
<evidence type="ECO:0000256" key="7">
    <source>
        <dbReference type="PIRNR" id="PIRNR016636"/>
    </source>
</evidence>
<evidence type="ECO:0000256" key="1">
    <source>
        <dbReference type="ARBA" id="ARBA00004651"/>
    </source>
</evidence>
<dbReference type="PIRSF" id="PIRSF500217">
    <property type="entry name" value="AlgI"/>
    <property type="match status" value="1"/>
</dbReference>
<sequence length="458" mass="52956">MLFNSIQFLIFFPVVTTLYFALPQRFRWVLLLVASCYFYMAFIPVYILILLFTILIDYFAGILIEQSVGKRRKQLLAVSIVANVGVLAVFKYYNFFIGDINAVLGLTGASQLSYWNLILPIGLSFHTFQAMSYTIEVYRGNYPAERHLGYYALYVLYYPQLVAGPIERPQNVIHQFKTKHEFDYQRVVDGLKLMAYGFFKKIVIADNLAAYVDSYYAGIHTGAGLEINSLVAVALFPIQIYCDFSGYSDIALGASRVMGIELMKNFNFPLFSHSVTEYWRRWHLSLSTWFRDYLYFSLGGNKKHRYRNVMIVFLTSGLWHGANWTYVIWGAIHGCFQILEDLLNLRQNKGFIPFLGTTIVISLAFIFFRSTDLSMAFQVFANMVSPHFDWHNPLLSKKIMLVTALFLAGEYWLSQRDYLPALNGLRKPLRYGLYYALILAVIFLGRFGTGNQFIYFQF</sequence>
<evidence type="ECO:0000256" key="5">
    <source>
        <dbReference type="ARBA" id="ARBA00022989"/>
    </source>
</evidence>
<dbReference type="Proteomes" id="UP000441754">
    <property type="component" value="Unassembled WGS sequence"/>
</dbReference>
<keyword evidence="5 8" id="KW-1133">Transmembrane helix</keyword>
<comment type="similarity">
    <text evidence="2 7">Belongs to the membrane-bound acyltransferase family.</text>
</comment>
<dbReference type="RefSeq" id="WP_154178906.1">
    <property type="nucleotide sequence ID" value="NZ_WJXZ01000015.1"/>
</dbReference>
<proteinExistence type="inferred from homology"/>
<evidence type="ECO:0000256" key="6">
    <source>
        <dbReference type="ARBA" id="ARBA00023136"/>
    </source>
</evidence>
<feature type="transmembrane region" description="Helical" evidence="8">
    <location>
        <begin position="28"/>
        <end position="55"/>
    </location>
</feature>
<keyword evidence="7" id="KW-0012">Acyltransferase</keyword>
<name>A0A7K0EVF1_9BACT</name>
<dbReference type="PANTHER" id="PTHR13285">
    <property type="entry name" value="ACYLTRANSFERASE"/>
    <property type="match status" value="1"/>
</dbReference>
<keyword evidence="3 7" id="KW-1003">Cell membrane</keyword>
<dbReference type="Pfam" id="PF03062">
    <property type="entry name" value="MBOAT"/>
    <property type="match status" value="1"/>
</dbReference>
<dbReference type="InterPro" id="IPR004299">
    <property type="entry name" value="MBOAT_fam"/>
</dbReference>
<dbReference type="InterPro" id="IPR028362">
    <property type="entry name" value="AlgI"/>
</dbReference>
<feature type="transmembrane region" description="Helical" evidence="8">
    <location>
        <begin position="433"/>
        <end position="456"/>
    </location>
</feature>
<feature type="transmembrane region" description="Helical" evidence="8">
    <location>
        <begin position="309"/>
        <end position="331"/>
    </location>
</feature>
<accession>A0A7K0EVF1</accession>
<keyword evidence="7" id="KW-0808">Transferase</keyword>
<feature type="transmembrane region" description="Helical" evidence="8">
    <location>
        <begin position="5"/>
        <end position="22"/>
    </location>
</feature>
<evidence type="ECO:0000256" key="2">
    <source>
        <dbReference type="ARBA" id="ARBA00010323"/>
    </source>
</evidence>
<feature type="transmembrane region" description="Helical" evidence="8">
    <location>
        <begin position="75"/>
        <end position="93"/>
    </location>
</feature>
<dbReference type="InterPro" id="IPR051085">
    <property type="entry name" value="MB_O-acyltransferase"/>
</dbReference>
<feature type="transmembrane region" description="Helical" evidence="8">
    <location>
        <begin position="113"/>
        <end position="131"/>
    </location>
</feature>
<evidence type="ECO:0000256" key="3">
    <source>
        <dbReference type="ARBA" id="ARBA00022475"/>
    </source>
</evidence>
<protein>
    <submittedName>
        <fullName evidence="9">MBOAT family protein</fullName>
    </submittedName>
</protein>
<organism evidence="9 10">
    <name type="scientific">Larkinella terrae</name>
    <dbReference type="NCBI Taxonomy" id="2025311"/>
    <lineage>
        <taxon>Bacteria</taxon>
        <taxon>Pseudomonadati</taxon>
        <taxon>Bacteroidota</taxon>
        <taxon>Cytophagia</taxon>
        <taxon>Cytophagales</taxon>
        <taxon>Spirosomataceae</taxon>
        <taxon>Larkinella</taxon>
    </lineage>
</organism>
<dbReference type="OrthoDB" id="9805788at2"/>
<keyword evidence="6 7" id="KW-0472">Membrane</keyword>
<comment type="caution">
    <text evidence="9">The sequence shown here is derived from an EMBL/GenBank/DDBJ whole genome shotgun (WGS) entry which is preliminary data.</text>
</comment>
<dbReference type="PANTHER" id="PTHR13285:SF18">
    <property type="entry name" value="PROTEIN-CYSTEINE N-PALMITOYLTRANSFERASE RASP"/>
    <property type="match status" value="1"/>
</dbReference>
<feature type="transmembrane region" description="Helical" evidence="8">
    <location>
        <begin position="351"/>
        <end position="368"/>
    </location>
</feature>
<dbReference type="InterPro" id="IPR024194">
    <property type="entry name" value="Ac/AlaTfrase_AlgI/DltB"/>
</dbReference>
<dbReference type="EMBL" id="WJXZ01000015">
    <property type="protein sequence ID" value="MRS65536.1"/>
    <property type="molecule type" value="Genomic_DNA"/>
</dbReference>
<evidence type="ECO:0000313" key="10">
    <source>
        <dbReference type="Proteomes" id="UP000441754"/>
    </source>
</evidence>
<dbReference type="PIRSF" id="PIRSF016636">
    <property type="entry name" value="AlgI_DltB"/>
    <property type="match status" value="1"/>
</dbReference>
<keyword evidence="4 8" id="KW-0812">Transmembrane</keyword>
<dbReference type="GO" id="GO:0042121">
    <property type="term" value="P:alginic acid biosynthetic process"/>
    <property type="evidence" value="ECO:0007669"/>
    <property type="project" value="InterPro"/>
</dbReference>
<dbReference type="GO" id="GO:0005886">
    <property type="term" value="C:plasma membrane"/>
    <property type="evidence" value="ECO:0007669"/>
    <property type="project" value="UniProtKB-SubCell"/>
</dbReference>
<gene>
    <name evidence="9" type="ORF">GJJ30_29870</name>
</gene>
<dbReference type="GO" id="GO:0016746">
    <property type="term" value="F:acyltransferase activity"/>
    <property type="evidence" value="ECO:0007669"/>
    <property type="project" value="UniProtKB-KW"/>
</dbReference>
<dbReference type="AlphaFoldDB" id="A0A7K0EVF1"/>